<sequence>MGQGPLFDTAAFRRIAEGIEIEEAAEDRSVAVRMGPNHRVDEISLSSRALRKGTDELSETILRLIREAGTEADAENRRAVSELFDDRETEWRR</sequence>
<keyword evidence="2" id="KW-1185">Reference proteome</keyword>
<dbReference type="Proteomes" id="UP001595823">
    <property type="component" value="Unassembled WGS sequence"/>
</dbReference>
<dbReference type="RefSeq" id="WP_380617724.1">
    <property type="nucleotide sequence ID" value="NZ_JBHSDK010000002.1"/>
</dbReference>
<dbReference type="SUPFAM" id="SSF82607">
    <property type="entry name" value="YbaB-like"/>
    <property type="match status" value="1"/>
</dbReference>
<accession>A0ABV8TTI1</accession>
<dbReference type="InterPro" id="IPR036894">
    <property type="entry name" value="YbaB-like_sf"/>
</dbReference>
<organism evidence="1 2">
    <name type="scientific">Salininema proteolyticum</name>
    <dbReference type="NCBI Taxonomy" id="1607685"/>
    <lineage>
        <taxon>Bacteria</taxon>
        <taxon>Bacillati</taxon>
        <taxon>Actinomycetota</taxon>
        <taxon>Actinomycetes</taxon>
        <taxon>Glycomycetales</taxon>
        <taxon>Glycomycetaceae</taxon>
        <taxon>Salininema</taxon>
    </lineage>
</organism>
<dbReference type="EMBL" id="JBHSDK010000002">
    <property type="protein sequence ID" value="MFC4333987.1"/>
    <property type="molecule type" value="Genomic_DNA"/>
</dbReference>
<dbReference type="Pfam" id="PF02575">
    <property type="entry name" value="YbaB_DNA_bd"/>
    <property type="match status" value="1"/>
</dbReference>
<evidence type="ECO:0000313" key="1">
    <source>
        <dbReference type="EMBL" id="MFC4333987.1"/>
    </source>
</evidence>
<dbReference type="InterPro" id="IPR004401">
    <property type="entry name" value="YbaB/EbfC"/>
</dbReference>
<reference evidence="2" key="1">
    <citation type="journal article" date="2019" name="Int. J. Syst. Evol. Microbiol.">
        <title>The Global Catalogue of Microorganisms (GCM) 10K type strain sequencing project: providing services to taxonomists for standard genome sequencing and annotation.</title>
        <authorList>
            <consortium name="The Broad Institute Genomics Platform"/>
            <consortium name="The Broad Institute Genome Sequencing Center for Infectious Disease"/>
            <person name="Wu L."/>
            <person name="Ma J."/>
        </authorList>
    </citation>
    <scope>NUCLEOTIDE SEQUENCE [LARGE SCALE GENOMIC DNA]</scope>
    <source>
        <strain evidence="2">IBRC-M 10908</strain>
    </source>
</reference>
<gene>
    <name evidence="1" type="ORF">ACFPET_02100</name>
</gene>
<dbReference type="Gene3D" id="3.30.1310.10">
    <property type="entry name" value="Nucleoid-associated protein YbaB-like domain"/>
    <property type="match status" value="1"/>
</dbReference>
<comment type="caution">
    <text evidence="1">The sequence shown here is derived from an EMBL/GenBank/DDBJ whole genome shotgun (WGS) entry which is preliminary data.</text>
</comment>
<proteinExistence type="predicted"/>
<evidence type="ECO:0000313" key="2">
    <source>
        <dbReference type="Proteomes" id="UP001595823"/>
    </source>
</evidence>
<protein>
    <submittedName>
        <fullName evidence="1">YbaB/EbfC family nucleoid-associated protein</fullName>
    </submittedName>
</protein>
<name>A0ABV8TTI1_9ACTN</name>